<dbReference type="InterPro" id="IPR009057">
    <property type="entry name" value="Homeodomain-like_sf"/>
</dbReference>
<dbReference type="PANTHER" id="PTHR30055:SF235">
    <property type="entry name" value="TRANSCRIPTIONAL REGULATORY PROTEIN"/>
    <property type="match status" value="1"/>
</dbReference>
<dbReference type="InterPro" id="IPR036271">
    <property type="entry name" value="Tet_transcr_reg_TetR-rel_C_sf"/>
</dbReference>
<evidence type="ECO:0000256" key="2">
    <source>
        <dbReference type="PROSITE-ProRule" id="PRU00335"/>
    </source>
</evidence>
<dbReference type="Gene3D" id="1.10.357.10">
    <property type="entry name" value="Tetracycline Repressor, domain 2"/>
    <property type="match status" value="1"/>
</dbReference>
<dbReference type="Gene3D" id="1.10.10.60">
    <property type="entry name" value="Homeodomain-like"/>
    <property type="match status" value="1"/>
</dbReference>
<dbReference type="PANTHER" id="PTHR30055">
    <property type="entry name" value="HTH-TYPE TRANSCRIPTIONAL REGULATOR RUTR"/>
    <property type="match status" value="1"/>
</dbReference>
<dbReference type="RefSeq" id="WP_380843511.1">
    <property type="nucleotide sequence ID" value="NZ_JBHSFP010000017.1"/>
</dbReference>
<feature type="DNA-binding region" description="H-T-H motif" evidence="2">
    <location>
        <begin position="62"/>
        <end position="81"/>
    </location>
</feature>
<evidence type="ECO:0000313" key="6">
    <source>
        <dbReference type="Proteomes" id="UP001596004"/>
    </source>
</evidence>
<organism evidence="5 6">
    <name type="scientific">Sphaerisporangium dianthi</name>
    <dbReference type="NCBI Taxonomy" id="1436120"/>
    <lineage>
        <taxon>Bacteria</taxon>
        <taxon>Bacillati</taxon>
        <taxon>Actinomycetota</taxon>
        <taxon>Actinomycetes</taxon>
        <taxon>Streptosporangiales</taxon>
        <taxon>Streptosporangiaceae</taxon>
        <taxon>Sphaerisporangium</taxon>
    </lineage>
</organism>
<protein>
    <submittedName>
        <fullName evidence="5">TetR family transcriptional regulator</fullName>
    </submittedName>
</protein>
<dbReference type="EMBL" id="JBHSFP010000017">
    <property type="protein sequence ID" value="MFC4533755.1"/>
    <property type="molecule type" value="Genomic_DNA"/>
</dbReference>
<sequence length="219" mass="23727">MSTTGGVGTEGGPMGAVHEEDPEGAAPGGRRPGRRRGSADTRGQIVAAARKIFAEKGFDKATIRGIAREAAVDPALVHHYFDTKEGIFVEAMRLPVDPGTVLPLILAGPRDEIGERLVRFLLTMTADPDAREPILALMRSAMTNDQVVVMIREFVTMAVFNRVVEGLGISPVRMEVAFSQMFGVVLMRYVLRLEPLASAEIDELVEILAPTIQRYLGGD</sequence>
<keyword evidence="1 2" id="KW-0238">DNA-binding</keyword>
<dbReference type="SUPFAM" id="SSF46689">
    <property type="entry name" value="Homeodomain-like"/>
    <property type="match status" value="1"/>
</dbReference>
<feature type="region of interest" description="Disordered" evidence="3">
    <location>
        <begin position="1"/>
        <end position="42"/>
    </location>
</feature>
<dbReference type="SUPFAM" id="SSF48498">
    <property type="entry name" value="Tetracyclin repressor-like, C-terminal domain"/>
    <property type="match status" value="1"/>
</dbReference>
<evidence type="ECO:0000259" key="4">
    <source>
        <dbReference type="PROSITE" id="PS50977"/>
    </source>
</evidence>
<comment type="caution">
    <text evidence="5">The sequence shown here is derived from an EMBL/GenBank/DDBJ whole genome shotgun (WGS) entry which is preliminary data.</text>
</comment>
<evidence type="ECO:0000313" key="5">
    <source>
        <dbReference type="EMBL" id="MFC4533755.1"/>
    </source>
</evidence>
<feature type="compositionally biased region" description="Gly residues" evidence="3">
    <location>
        <begin position="1"/>
        <end position="14"/>
    </location>
</feature>
<dbReference type="Pfam" id="PF17920">
    <property type="entry name" value="TetR_C_16"/>
    <property type="match status" value="1"/>
</dbReference>
<evidence type="ECO:0000256" key="3">
    <source>
        <dbReference type="SAM" id="MobiDB-lite"/>
    </source>
</evidence>
<evidence type="ECO:0000256" key="1">
    <source>
        <dbReference type="ARBA" id="ARBA00023125"/>
    </source>
</evidence>
<accession>A0ABV9CLJ5</accession>
<dbReference type="PROSITE" id="PS50977">
    <property type="entry name" value="HTH_TETR_2"/>
    <property type="match status" value="1"/>
</dbReference>
<dbReference type="Pfam" id="PF00440">
    <property type="entry name" value="TetR_N"/>
    <property type="match status" value="1"/>
</dbReference>
<dbReference type="InterPro" id="IPR050109">
    <property type="entry name" value="HTH-type_TetR-like_transc_reg"/>
</dbReference>
<dbReference type="InterPro" id="IPR001647">
    <property type="entry name" value="HTH_TetR"/>
</dbReference>
<gene>
    <name evidence="5" type="ORF">ACFO60_23560</name>
</gene>
<keyword evidence="6" id="KW-1185">Reference proteome</keyword>
<feature type="domain" description="HTH tetR-type" evidence="4">
    <location>
        <begin position="39"/>
        <end position="99"/>
    </location>
</feature>
<proteinExistence type="predicted"/>
<name>A0ABV9CLJ5_9ACTN</name>
<dbReference type="Proteomes" id="UP001596004">
    <property type="component" value="Unassembled WGS sequence"/>
</dbReference>
<dbReference type="PRINTS" id="PR00455">
    <property type="entry name" value="HTHTETR"/>
</dbReference>
<reference evidence="6" key="1">
    <citation type="journal article" date="2019" name="Int. J. Syst. Evol. Microbiol.">
        <title>The Global Catalogue of Microorganisms (GCM) 10K type strain sequencing project: providing services to taxonomists for standard genome sequencing and annotation.</title>
        <authorList>
            <consortium name="The Broad Institute Genomics Platform"/>
            <consortium name="The Broad Institute Genome Sequencing Center for Infectious Disease"/>
            <person name="Wu L."/>
            <person name="Ma J."/>
        </authorList>
    </citation>
    <scope>NUCLEOTIDE SEQUENCE [LARGE SCALE GENOMIC DNA]</scope>
    <source>
        <strain evidence="6">CGMCC 4.7132</strain>
    </source>
</reference>
<dbReference type="InterPro" id="IPR041678">
    <property type="entry name" value="TetR_C_16"/>
</dbReference>